<evidence type="ECO:0000313" key="2">
    <source>
        <dbReference type="EMBL" id="GAT42826.1"/>
    </source>
</evidence>
<feature type="non-terminal residue" evidence="2">
    <location>
        <position position="114"/>
    </location>
</feature>
<evidence type="ECO:0000256" key="1">
    <source>
        <dbReference type="SAM" id="MobiDB-lite"/>
    </source>
</evidence>
<protein>
    <submittedName>
        <fullName evidence="2">Uncharacterized protein</fullName>
    </submittedName>
</protein>
<gene>
    <name evidence="2" type="ORF">MCHLO_00525</name>
</gene>
<dbReference type="EMBL" id="DF838311">
    <property type="protein sequence ID" value="GAT42826.1"/>
    <property type="molecule type" value="Genomic_DNA"/>
</dbReference>
<accession>A0ABQ0KVE1</accession>
<evidence type="ECO:0000313" key="3">
    <source>
        <dbReference type="Proteomes" id="UP000815677"/>
    </source>
</evidence>
<sequence>MTDSGCVGADPAPFSADRACHRLQIAASFMLQARISSNRLPQRVPVDRSNPRYAQTQNMRSAPSSPLSLTRPSLHFAKVNHPHLLVLKTFLVADAVGGWIRSWVGLEIMVDDNK</sequence>
<reference evidence="2" key="1">
    <citation type="submission" date="2014-09" db="EMBL/GenBank/DDBJ databases">
        <title>Genome sequence of the luminous mushroom Mycena chlorophos for searching fungal bioluminescence genes.</title>
        <authorList>
            <person name="Tanaka Y."/>
            <person name="Kasuga D."/>
            <person name="Oba Y."/>
            <person name="Hase S."/>
            <person name="Sato K."/>
            <person name="Oba Y."/>
            <person name="Sakakibara Y."/>
        </authorList>
    </citation>
    <scope>NUCLEOTIDE SEQUENCE</scope>
</reference>
<dbReference type="Proteomes" id="UP000815677">
    <property type="component" value="Unassembled WGS sequence"/>
</dbReference>
<keyword evidence="3" id="KW-1185">Reference proteome</keyword>
<organism evidence="2 3">
    <name type="scientific">Mycena chlorophos</name>
    <name type="common">Agaric fungus</name>
    <name type="synonym">Agaricus chlorophos</name>
    <dbReference type="NCBI Taxonomy" id="658473"/>
    <lineage>
        <taxon>Eukaryota</taxon>
        <taxon>Fungi</taxon>
        <taxon>Dikarya</taxon>
        <taxon>Basidiomycota</taxon>
        <taxon>Agaricomycotina</taxon>
        <taxon>Agaricomycetes</taxon>
        <taxon>Agaricomycetidae</taxon>
        <taxon>Agaricales</taxon>
        <taxon>Marasmiineae</taxon>
        <taxon>Mycenaceae</taxon>
        <taxon>Mycena</taxon>
    </lineage>
</organism>
<proteinExistence type="predicted"/>
<name>A0ABQ0KVE1_MYCCL</name>
<feature type="region of interest" description="Disordered" evidence="1">
    <location>
        <begin position="41"/>
        <end position="66"/>
    </location>
</feature>